<keyword evidence="2" id="KW-1185">Reference proteome</keyword>
<comment type="caution">
    <text evidence="1">The sequence shown here is derived from an EMBL/GenBank/DDBJ whole genome shotgun (WGS) entry which is preliminary data.</text>
</comment>
<dbReference type="Proteomes" id="UP000188605">
    <property type="component" value="Unassembled WGS sequence"/>
</dbReference>
<protein>
    <submittedName>
        <fullName evidence="1">Peptidase</fullName>
    </submittedName>
</protein>
<sequence>MRQIDIMEIGGFKIGHAQDLEAGTGCSVFLFDEITPVGIDLRGGGCATRETHLLHPLSAAQGIHAILLAGGSAFGLDASGGVMEFLEEREIGVKVGDIAVPLVCQSGLFDLAVGCSYIRPDKAMGYKACENATDTTFTGGNVGAGTGCTVGKVLGMEFATKTGIGSYAIQVGDIKIGAVVALNALGDIYDGRQQIAGMLNEDKNGLRSCQNELLNITELLSSQNTTLAVIATNTTFSKAELCKISGVAQNGFAKAISPVHTSADGDTIYTASCGYVKADLNIVASLAAHVTEKAIINAVYTAEPAYGFISKNTL</sequence>
<gene>
    <name evidence="1" type="ORF">AN396_04510</name>
</gene>
<evidence type="ECO:0000313" key="2">
    <source>
        <dbReference type="Proteomes" id="UP000188605"/>
    </source>
</evidence>
<proteinExistence type="predicted"/>
<evidence type="ECO:0000313" key="1">
    <source>
        <dbReference type="EMBL" id="ONI41025.1"/>
    </source>
</evidence>
<accession>A0ACC8XDV5</accession>
<organism evidence="1 2">
    <name type="scientific">Candidatus Epulonipiscium fishelsonii</name>
    <dbReference type="NCBI Taxonomy" id="77094"/>
    <lineage>
        <taxon>Bacteria</taxon>
        <taxon>Bacillati</taxon>
        <taxon>Bacillota</taxon>
        <taxon>Clostridia</taxon>
        <taxon>Lachnospirales</taxon>
        <taxon>Lachnospiraceae</taxon>
        <taxon>Candidatus Epulonipiscium</taxon>
    </lineage>
</organism>
<dbReference type="EMBL" id="LJDB01000043">
    <property type="protein sequence ID" value="ONI41025.1"/>
    <property type="molecule type" value="Genomic_DNA"/>
</dbReference>
<name>A0ACC8XDV5_9FIRM</name>
<reference evidence="1" key="1">
    <citation type="submission" date="2016-08" db="EMBL/GenBank/DDBJ databases">
        <authorList>
            <person name="Ngugi D.K."/>
            <person name="Miyake S."/>
            <person name="Stingl U."/>
        </authorList>
    </citation>
    <scope>NUCLEOTIDE SEQUENCE</scope>
    <source>
        <strain evidence="1">SCG-B11WGA-EpuloA1</strain>
    </source>
</reference>